<feature type="chain" id="PRO_5043863471" evidence="1">
    <location>
        <begin position="17"/>
        <end position="56"/>
    </location>
</feature>
<name>A0AAU9Y2J1_9CNID</name>
<evidence type="ECO:0000313" key="2">
    <source>
        <dbReference type="EMBL" id="CAH3165417.1"/>
    </source>
</evidence>
<dbReference type="AlphaFoldDB" id="A0AAU9Y2J1"/>
<evidence type="ECO:0000256" key="1">
    <source>
        <dbReference type="SAM" id="SignalP"/>
    </source>
</evidence>
<keyword evidence="1" id="KW-0732">Signal</keyword>
<gene>
    <name evidence="2" type="ORF">PMEA_00003478</name>
</gene>
<keyword evidence="3" id="KW-1185">Reference proteome</keyword>
<evidence type="ECO:0000313" key="3">
    <source>
        <dbReference type="Proteomes" id="UP001159428"/>
    </source>
</evidence>
<accession>A0AAU9Y2J1</accession>
<feature type="signal peptide" evidence="1">
    <location>
        <begin position="1"/>
        <end position="16"/>
    </location>
</feature>
<organism evidence="2 3">
    <name type="scientific">Pocillopora meandrina</name>
    <dbReference type="NCBI Taxonomy" id="46732"/>
    <lineage>
        <taxon>Eukaryota</taxon>
        <taxon>Metazoa</taxon>
        <taxon>Cnidaria</taxon>
        <taxon>Anthozoa</taxon>
        <taxon>Hexacorallia</taxon>
        <taxon>Scleractinia</taxon>
        <taxon>Astrocoeniina</taxon>
        <taxon>Pocilloporidae</taxon>
        <taxon>Pocillopora</taxon>
    </lineage>
</organism>
<reference evidence="2 3" key="1">
    <citation type="submission" date="2022-05" db="EMBL/GenBank/DDBJ databases">
        <authorList>
            <consortium name="Genoscope - CEA"/>
            <person name="William W."/>
        </authorList>
    </citation>
    <scope>NUCLEOTIDE SEQUENCE [LARGE SCALE GENOMIC DNA]</scope>
</reference>
<comment type="caution">
    <text evidence="2">The sequence shown here is derived from an EMBL/GenBank/DDBJ whole genome shotgun (WGS) entry which is preliminary data.</text>
</comment>
<protein>
    <submittedName>
        <fullName evidence="2">Uncharacterized protein</fullName>
    </submittedName>
</protein>
<sequence length="56" mass="6205">MAVFTVIFLSFCGALSLSFCYSDQDQQSRGFGDVMLSGFRALSEQLPIEGDYTNLK</sequence>
<dbReference type="Proteomes" id="UP001159428">
    <property type="component" value="Unassembled WGS sequence"/>
</dbReference>
<dbReference type="EMBL" id="CALNXJ010000117">
    <property type="protein sequence ID" value="CAH3165417.1"/>
    <property type="molecule type" value="Genomic_DNA"/>
</dbReference>
<proteinExistence type="predicted"/>